<dbReference type="EMBL" id="NMUH01002738">
    <property type="protein sequence ID" value="MQM01817.1"/>
    <property type="molecule type" value="Genomic_DNA"/>
</dbReference>
<comment type="caution">
    <text evidence="2">The sequence shown here is derived from an EMBL/GenBank/DDBJ whole genome shotgun (WGS) entry which is preliminary data.</text>
</comment>
<feature type="region of interest" description="Disordered" evidence="1">
    <location>
        <begin position="60"/>
        <end position="96"/>
    </location>
</feature>
<dbReference type="AlphaFoldDB" id="A0A843W3B0"/>
<reference evidence="2" key="1">
    <citation type="submission" date="2017-07" db="EMBL/GenBank/DDBJ databases">
        <title>Taro Niue Genome Assembly and Annotation.</title>
        <authorList>
            <person name="Atibalentja N."/>
            <person name="Keating K."/>
            <person name="Fields C.J."/>
        </authorList>
    </citation>
    <scope>NUCLEOTIDE SEQUENCE</scope>
    <source>
        <strain evidence="2">Niue_2</strain>
        <tissue evidence="2">Leaf</tissue>
    </source>
</reference>
<feature type="compositionally biased region" description="Basic and acidic residues" evidence="1">
    <location>
        <begin position="75"/>
        <end position="89"/>
    </location>
</feature>
<organism evidence="2 3">
    <name type="scientific">Colocasia esculenta</name>
    <name type="common">Wild taro</name>
    <name type="synonym">Arum esculentum</name>
    <dbReference type="NCBI Taxonomy" id="4460"/>
    <lineage>
        <taxon>Eukaryota</taxon>
        <taxon>Viridiplantae</taxon>
        <taxon>Streptophyta</taxon>
        <taxon>Embryophyta</taxon>
        <taxon>Tracheophyta</taxon>
        <taxon>Spermatophyta</taxon>
        <taxon>Magnoliopsida</taxon>
        <taxon>Liliopsida</taxon>
        <taxon>Araceae</taxon>
        <taxon>Aroideae</taxon>
        <taxon>Colocasieae</taxon>
        <taxon>Colocasia</taxon>
    </lineage>
</organism>
<keyword evidence="3" id="KW-1185">Reference proteome</keyword>
<evidence type="ECO:0000256" key="1">
    <source>
        <dbReference type="SAM" id="MobiDB-lite"/>
    </source>
</evidence>
<dbReference type="Proteomes" id="UP000652761">
    <property type="component" value="Unassembled WGS sequence"/>
</dbReference>
<evidence type="ECO:0000313" key="2">
    <source>
        <dbReference type="EMBL" id="MQM01817.1"/>
    </source>
</evidence>
<sequence length="96" mass="10470">MEQTGASQVSSDETPRGLGAIAECRGLSLSEMRAFSLFSSPQTKGPLCNFTQSGSRTGVFMRRTNKSPPSQRRGTSPEDLRERILERQRASSFAGT</sequence>
<evidence type="ECO:0000313" key="3">
    <source>
        <dbReference type="Proteomes" id="UP000652761"/>
    </source>
</evidence>
<name>A0A843W3B0_COLES</name>
<accession>A0A843W3B0</accession>
<proteinExistence type="predicted"/>
<protein>
    <submittedName>
        <fullName evidence="2">Uncharacterized protein</fullName>
    </submittedName>
</protein>
<gene>
    <name evidence="2" type="ORF">Taro_034577</name>
</gene>